<feature type="compositionally biased region" description="Polar residues" evidence="1">
    <location>
        <begin position="326"/>
        <end position="338"/>
    </location>
</feature>
<feature type="compositionally biased region" description="Low complexity" evidence="1">
    <location>
        <begin position="386"/>
        <end position="401"/>
    </location>
</feature>
<feature type="region of interest" description="Disordered" evidence="1">
    <location>
        <begin position="376"/>
        <end position="405"/>
    </location>
</feature>
<gene>
    <name evidence="2" type="ORF">N656DRAFT_759689</name>
</gene>
<organism evidence="2 3">
    <name type="scientific">Canariomyces notabilis</name>
    <dbReference type="NCBI Taxonomy" id="2074819"/>
    <lineage>
        <taxon>Eukaryota</taxon>
        <taxon>Fungi</taxon>
        <taxon>Dikarya</taxon>
        <taxon>Ascomycota</taxon>
        <taxon>Pezizomycotina</taxon>
        <taxon>Sordariomycetes</taxon>
        <taxon>Sordariomycetidae</taxon>
        <taxon>Sordariales</taxon>
        <taxon>Chaetomiaceae</taxon>
        <taxon>Canariomyces</taxon>
    </lineage>
</organism>
<dbReference type="EMBL" id="MU853356">
    <property type="protein sequence ID" value="KAK4109502.1"/>
    <property type="molecule type" value="Genomic_DNA"/>
</dbReference>
<dbReference type="RefSeq" id="XP_064667072.1">
    <property type="nucleotide sequence ID" value="XM_064813200.1"/>
</dbReference>
<dbReference type="AlphaFoldDB" id="A0AAN6QFX7"/>
<proteinExistence type="predicted"/>
<protein>
    <submittedName>
        <fullName evidence="2">Uncharacterized protein</fullName>
    </submittedName>
</protein>
<dbReference type="Proteomes" id="UP001302812">
    <property type="component" value="Unassembled WGS sequence"/>
</dbReference>
<keyword evidence="3" id="KW-1185">Reference proteome</keyword>
<reference evidence="2" key="2">
    <citation type="submission" date="2023-05" db="EMBL/GenBank/DDBJ databases">
        <authorList>
            <consortium name="Lawrence Berkeley National Laboratory"/>
            <person name="Steindorff A."/>
            <person name="Hensen N."/>
            <person name="Bonometti L."/>
            <person name="Westerberg I."/>
            <person name="Brannstrom I.O."/>
            <person name="Guillou S."/>
            <person name="Cros-Aarteil S."/>
            <person name="Calhoun S."/>
            <person name="Haridas S."/>
            <person name="Kuo A."/>
            <person name="Mondo S."/>
            <person name="Pangilinan J."/>
            <person name="Riley R."/>
            <person name="Labutti K."/>
            <person name="Andreopoulos B."/>
            <person name="Lipzen A."/>
            <person name="Chen C."/>
            <person name="Yanf M."/>
            <person name="Daum C."/>
            <person name="Ng V."/>
            <person name="Clum A."/>
            <person name="Ohm R."/>
            <person name="Martin F."/>
            <person name="Silar P."/>
            <person name="Natvig D."/>
            <person name="Lalanne C."/>
            <person name="Gautier V."/>
            <person name="Ament-Velasquez S.L."/>
            <person name="Kruys A."/>
            <person name="Hutchinson M.I."/>
            <person name="Powell A.J."/>
            <person name="Barry K."/>
            <person name="Miller A.N."/>
            <person name="Grigoriev I.V."/>
            <person name="Debuchy R."/>
            <person name="Gladieux P."/>
            <person name="Thoren M.H."/>
            <person name="Johannesson H."/>
        </authorList>
    </citation>
    <scope>NUCLEOTIDE SEQUENCE</scope>
    <source>
        <strain evidence="2">CBS 508.74</strain>
    </source>
</reference>
<feature type="region of interest" description="Disordered" evidence="1">
    <location>
        <begin position="306"/>
        <end position="354"/>
    </location>
</feature>
<dbReference type="GeneID" id="89937325"/>
<evidence type="ECO:0000313" key="2">
    <source>
        <dbReference type="EMBL" id="KAK4109502.1"/>
    </source>
</evidence>
<comment type="caution">
    <text evidence="2">The sequence shown here is derived from an EMBL/GenBank/DDBJ whole genome shotgun (WGS) entry which is preliminary data.</text>
</comment>
<evidence type="ECO:0000256" key="1">
    <source>
        <dbReference type="SAM" id="MobiDB-lite"/>
    </source>
</evidence>
<accession>A0AAN6QFX7</accession>
<sequence>MGRLDPLTSQALGRSPYDDVVPGEGPANLFGYQQMYDERGRPINPETKRIIRDVIRSHNEVMEVIGVAEPENGVPDAQAEAALRHHQYEDRIGQRLLLVGGVLETASLWGVNGMRKRILLYKEFSHATFYGMFQLVWKRQSLTSYFLGGLPSFVARIALEQLSFPASREYPVVRYMSSYIRLHLAAYTVFQRMGIIPLNDLLPNWRFFVPGTSISLIPLPPAPDSFGPGCLLQWASTFAVGLAPFAGFYLYTKAYSLITRTLRFKIYSLLPHPQNTSKSKQPGDRVTEQSGADMAIEYRTDEPLEIFDPLSSPSSSGPPPSHRRQSTVSLRSPNTRANATAGPVPSYAATGPDEFASDDEEAEIIGTRLISFDFEASEPMPDPQHASTAADNTNAPNTNSSGNTAINANTPDFWSAELRPNIADSGGRPGVSSADQLECPAYRENMLTRLPAVLATSVLAIAPAHLLTTSFAGMAWLPLARSYMARLGLSLEGVHERPVEWMIGGGAIPGRGLVNMLGLELLLTVVQGEAWSLMMLLAERFKYTEEEWTVKEAVKRGGEWS</sequence>
<reference evidence="2" key="1">
    <citation type="journal article" date="2023" name="Mol. Phylogenet. Evol.">
        <title>Genome-scale phylogeny and comparative genomics of the fungal order Sordariales.</title>
        <authorList>
            <person name="Hensen N."/>
            <person name="Bonometti L."/>
            <person name="Westerberg I."/>
            <person name="Brannstrom I.O."/>
            <person name="Guillou S."/>
            <person name="Cros-Aarteil S."/>
            <person name="Calhoun S."/>
            <person name="Haridas S."/>
            <person name="Kuo A."/>
            <person name="Mondo S."/>
            <person name="Pangilinan J."/>
            <person name="Riley R."/>
            <person name="LaButti K."/>
            <person name="Andreopoulos B."/>
            <person name="Lipzen A."/>
            <person name="Chen C."/>
            <person name="Yan M."/>
            <person name="Daum C."/>
            <person name="Ng V."/>
            <person name="Clum A."/>
            <person name="Steindorff A."/>
            <person name="Ohm R.A."/>
            <person name="Martin F."/>
            <person name="Silar P."/>
            <person name="Natvig D.O."/>
            <person name="Lalanne C."/>
            <person name="Gautier V."/>
            <person name="Ament-Velasquez S.L."/>
            <person name="Kruys A."/>
            <person name="Hutchinson M.I."/>
            <person name="Powell A.J."/>
            <person name="Barry K."/>
            <person name="Miller A.N."/>
            <person name="Grigoriev I.V."/>
            <person name="Debuchy R."/>
            <person name="Gladieux P."/>
            <person name="Hiltunen Thoren M."/>
            <person name="Johannesson H."/>
        </authorList>
    </citation>
    <scope>NUCLEOTIDE SEQUENCE</scope>
    <source>
        <strain evidence="2">CBS 508.74</strain>
    </source>
</reference>
<evidence type="ECO:0000313" key="3">
    <source>
        <dbReference type="Proteomes" id="UP001302812"/>
    </source>
</evidence>
<name>A0AAN6QFX7_9PEZI</name>